<protein>
    <submittedName>
        <fullName evidence="1">Uncharacterized protein</fullName>
    </submittedName>
</protein>
<proteinExistence type="predicted"/>
<evidence type="ECO:0000313" key="2">
    <source>
        <dbReference type="Proteomes" id="UP000001542"/>
    </source>
</evidence>
<dbReference type="Proteomes" id="UP000001542">
    <property type="component" value="Unassembled WGS sequence"/>
</dbReference>
<dbReference type="EMBL" id="DS113812">
    <property type="protein sequence ID" value="EAX95319.1"/>
    <property type="molecule type" value="Genomic_DNA"/>
</dbReference>
<gene>
    <name evidence="1" type="ORF">TVAG_032220</name>
</gene>
<dbReference type="KEGG" id="tva:4753067"/>
<reference evidence="1" key="2">
    <citation type="journal article" date="2007" name="Science">
        <title>Draft genome sequence of the sexually transmitted pathogen Trichomonas vaginalis.</title>
        <authorList>
            <person name="Carlton J.M."/>
            <person name="Hirt R.P."/>
            <person name="Silva J.C."/>
            <person name="Delcher A.L."/>
            <person name="Schatz M."/>
            <person name="Zhao Q."/>
            <person name="Wortman J.R."/>
            <person name="Bidwell S.L."/>
            <person name="Alsmark U.C.M."/>
            <person name="Besteiro S."/>
            <person name="Sicheritz-Ponten T."/>
            <person name="Noel C.J."/>
            <person name="Dacks J.B."/>
            <person name="Foster P.G."/>
            <person name="Simillion C."/>
            <person name="Van de Peer Y."/>
            <person name="Miranda-Saavedra D."/>
            <person name="Barton G.J."/>
            <person name="Westrop G.D."/>
            <person name="Mueller S."/>
            <person name="Dessi D."/>
            <person name="Fiori P.L."/>
            <person name="Ren Q."/>
            <person name="Paulsen I."/>
            <person name="Zhang H."/>
            <person name="Bastida-Corcuera F.D."/>
            <person name="Simoes-Barbosa A."/>
            <person name="Brown M.T."/>
            <person name="Hayes R.D."/>
            <person name="Mukherjee M."/>
            <person name="Okumura C.Y."/>
            <person name="Schneider R."/>
            <person name="Smith A.J."/>
            <person name="Vanacova S."/>
            <person name="Villalvazo M."/>
            <person name="Haas B.J."/>
            <person name="Pertea M."/>
            <person name="Feldblyum T.V."/>
            <person name="Utterback T.R."/>
            <person name="Shu C.L."/>
            <person name="Osoegawa K."/>
            <person name="de Jong P.J."/>
            <person name="Hrdy I."/>
            <person name="Horvathova L."/>
            <person name="Zubacova Z."/>
            <person name="Dolezal P."/>
            <person name="Malik S.B."/>
            <person name="Logsdon J.M. Jr."/>
            <person name="Henze K."/>
            <person name="Gupta A."/>
            <person name="Wang C.C."/>
            <person name="Dunne R.L."/>
            <person name="Upcroft J.A."/>
            <person name="Upcroft P."/>
            <person name="White O."/>
            <person name="Salzberg S.L."/>
            <person name="Tang P."/>
            <person name="Chiu C.-H."/>
            <person name="Lee Y.-S."/>
            <person name="Embley T.M."/>
            <person name="Coombs G.H."/>
            <person name="Mottram J.C."/>
            <person name="Tachezy J."/>
            <person name="Fraser-Liggett C.M."/>
            <person name="Johnson P.J."/>
        </authorList>
    </citation>
    <scope>NUCLEOTIDE SEQUENCE [LARGE SCALE GENOMIC DNA]</scope>
    <source>
        <strain evidence="1">G3</strain>
    </source>
</reference>
<evidence type="ECO:0000313" key="1">
    <source>
        <dbReference type="EMBL" id="EAX95319.1"/>
    </source>
</evidence>
<dbReference type="AlphaFoldDB" id="A2FIF7"/>
<name>A2FIF7_TRIV3</name>
<dbReference type="InParanoid" id="A2FIF7"/>
<dbReference type="VEuPathDB" id="TrichDB:TVAGG3_0853220"/>
<reference evidence="1" key="1">
    <citation type="submission" date="2006-10" db="EMBL/GenBank/DDBJ databases">
        <authorList>
            <person name="Amadeo P."/>
            <person name="Zhao Q."/>
            <person name="Wortman J."/>
            <person name="Fraser-Liggett C."/>
            <person name="Carlton J."/>
        </authorList>
    </citation>
    <scope>NUCLEOTIDE SEQUENCE</scope>
    <source>
        <strain evidence="1">G3</strain>
    </source>
</reference>
<organism evidence="1 2">
    <name type="scientific">Trichomonas vaginalis (strain ATCC PRA-98 / G3)</name>
    <dbReference type="NCBI Taxonomy" id="412133"/>
    <lineage>
        <taxon>Eukaryota</taxon>
        <taxon>Metamonada</taxon>
        <taxon>Parabasalia</taxon>
        <taxon>Trichomonadida</taxon>
        <taxon>Trichomonadidae</taxon>
        <taxon>Trichomonas</taxon>
    </lineage>
</organism>
<accession>A2FIF7</accession>
<dbReference type="RefSeq" id="XP_001308249.1">
    <property type="nucleotide sequence ID" value="XM_001308248.1"/>
</dbReference>
<dbReference type="VEuPathDB" id="TrichDB:TVAG_032220"/>
<keyword evidence="2" id="KW-1185">Reference proteome</keyword>
<sequence length="174" mass="19799">MDQSNQIVYAERPFIYTVRQQVEMKLNSTAIGKKQNESFTITWRMVDVNPGEELTFYLDIQGDRIEYDHKILPNSDYTTDNITYEGFTGNYYGMMPISISAFAGDSFLTSETFTVLVNSPPKFEILDYSSSLSVGENFTIRGKAIDEGQVKIEIRTASGYSIYTQDSVTSDYFI</sequence>